<keyword evidence="2" id="KW-1185">Reference proteome</keyword>
<dbReference type="Proteomes" id="UP000765509">
    <property type="component" value="Unassembled WGS sequence"/>
</dbReference>
<sequence length="281" mass="32086">MFSPKKTDPFNDHEAWNVPLFTPDPTISIKKVLKSHQPLFQFTQALYVPTLHKKQFWENLILESISVSSKDFIQPEKFKIINSTEDDPLLAQQLSLAFLVYCLRKQPSYTAQKDQKDEIKPINNGIKILISLKYSIIHIIISYNLILAHSKFLPVNISDVFVLTHQKSKHPLKTLLELQYKLGLVKPSYHILASFLASGVRGLMVCSRDWGKGSAKGEFQMLEITASGIAEKRPYYPIWKGTNAYILDIYKKAFFSKTHGFVPTAPKKLEVAKCLVLDFSK</sequence>
<protein>
    <submittedName>
        <fullName evidence="1">Uncharacterized protein</fullName>
    </submittedName>
</protein>
<dbReference type="AlphaFoldDB" id="A0A9Q3C639"/>
<proteinExistence type="predicted"/>
<name>A0A9Q3C639_9BASI</name>
<reference evidence="1" key="1">
    <citation type="submission" date="2021-03" db="EMBL/GenBank/DDBJ databases">
        <title>Draft genome sequence of rust myrtle Austropuccinia psidii MF-1, a brazilian biotype.</title>
        <authorList>
            <person name="Quecine M.C."/>
            <person name="Pachon D.M.R."/>
            <person name="Bonatelli M.L."/>
            <person name="Correr F.H."/>
            <person name="Franceschini L.M."/>
            <person name="Leite T.F."/>
            <person name="Margarido G.R.A."/>
            <person name="Almeida C.A."/>
            <person name="Ferrarezi J.A."/>
            <person name="Labate C.A."/>
        </authorList>
    </citation>
    <scope>NUCLEOTIDE SEQUENCE</scope>
    <source>
        <strain evidence="1">MF-1</strain>
    </source>
</reference>
<evidence type="ECO:0000313" key="2">
    <source>
        <dbReference type="Proteomes" id="UP000765509"/>
    </source>
</evidence>
<comment type="caution">
    <text evidence="1">The sequence shown here is derived from an EMBL/GenBank/DDBJ whole genome shotgun (WGS) entry which is preliminary data.</text>
</comment>
<organism evidence="1 2">
    <name type="scientific">Austropuccinia psidii MF-1</name>
    <dbReference type="NCBI Taxonomy" id="1389203"/>
    <lineage>
        <taxon>Eukaryota</taxon>
        <taxon>Fungi</taxon>
        <taxon>Dikarya</taxon>
        <taxon>Basidiomycota</taxon>
        <taxon>Pucciniomycotina</taxon>
        <taxon>Pucciniomycetes</taxon>
        <taxon>Pucciniales</taxon>
        <taxon>Sphaerophragmiaceae</taxon>
        <taxon>Austropuccinia</taxon>
    </lineage>
</organism>
<accession>A0A9Q3C639</accession>
<evidence type="ECO:0000313" key="1">
    <source>
        <dbReference type="EMBL" id="MBW0477919.1"/>
    </source>
</evidence>
<gene>
    <name evidence="1" type="ORF">O181_017634</name>
</gene>
<dbReference type="OrthoDB" id="2506555at2759"/>
<dbReference type="EMBL" id="AVOT02004978">
    <property type="protein sequence ID" value="MBW0477919.1"/>
    <property type="molecule type" value="Genomic_DNA"/>
</dbReference>